<name>A0A0C9N8B9_9FUNG</name>
<feature type="transmembrane region" description="Helical" evidence="2">
    <location>
        <begin position="337"/>
        <end position="355"/>
    </location>
</feature>
<keyword evidence="2" id="KW-0812">Transmembrane</keyword>
<evidence type="ECO:0000313" key="4">
    <source>
        <dbReference type="EMBL" id="GAN10878.1"/>
    </source>
</evidence>
<dbReference type="SUPFAM" id="SSF53474">
    <property type="entry name" value="alpha/beta-Hydrolases"/>
    <property type="match status" value="1"/>
</dbReference>
<evidence type="ECO:0000259" key="3">
    <source>
        <dbReference type="Pfam" id="PF04083"/>
    </source>
</evidence>
<sequence length="529" mass="60998">MTSKVGQWKQRSRLYEKDLEKDSYFKEIFVEDTLHESQNYRRSPSVLEDEQNSTGMSSDGELLEESEPRAKEISHKAPHRIPLHQRNVTRIKRSVPQKFMLTIKSVISALLSFPLLCFFVTMAVYTTGKQHLLEKRERIQDADEKDVPDELLTQDETYYAERWGYTSEMHEVVTQDGYILKMYRIYKKGTIPRGKPVLIGHGLFQCSGAFVLNEQRSLAFTLIDQGYDVWVGNNRSIAGLDHVSLSSKDPEYWNWGLKELGIYDFAAMLDHVKLYSDSSKVAYIGHSQGNAQAFIALSLCPEIAVNLSCFVALAPAVFSGNLVNTFPLNRLINLSDWFYNLMFGTGSFLPIMTFAQTIVEPKLFCFLAYSMFSYLFSWWDSHWLRRRKAKYFQFTPRPVSSRLIADWIAGWGRKGVCLYVADQNTVMNTDFKRKVPLVVFYGTADFLVNGERFVRTFPGYETHGWSPEQVAKESTPSTPDCQKSLFPMLDLVHVERVDGYEHMDTIWGHNSHETTYPIVLHNLENAKWD</sequence>
<dbReference type="InterPro" id="IPR006693">
    <property type="entry name" value="AB_hydrolase_lipase"/>
</dbReference>
<keyword evidence="2" id="KW-1133">Transmembrane helix</keyword>
<feature type="transmembrane region" description="Helical" evidence="2">
    <location>
        <begin position="303"/>
        <end position="325"/>
    </location>
</feature>
<proteinExistence type="predicted"/>
<dbReference type="Gene3D" id="3.40.50.1820">
    <property type="entry name" value="alpha/beta hydrolase"/>
    <property type="match status" value="1"/>
</dbReference>
<dbReference type="GO" id="GO:0006629">
    <property type="term" value="P:lipid metabolic process"/>
    <property type="evidence" value="ECO:0007669"/>
    <property type="project" value="InterPro"/>
</dbReference>
<dbReference type="Pfam" id="PF04083">
    <property type="entry name" value="Abhydro_lipase"/>
    <property type="match status" value="1"/>
</dbReference>
<evidence type="ECO:0000256" key="1">
    <source>
        <dbReference type="SAM" id="MobiDB-lite"/>
    </source>
</evidence>
<dbReference type="Proteomes" id="UP000053815">
    <property type="component" value="Unassembled WGS sequence"/>
</dbReference>
<reference evidence="4" key="1">
    <citation type="submission" date="2014-09" db="EMBL/GenBank/DDBJ databases">
        <title>Draft genome sequence of an oleaginous Mucoromycotina fungus Mucor ambiguus NBRC6742.</title>
        <authorList>
            <person name="Takeda I."/>
            <person name="Yamane N."/>
            <person name="Morita T."/>
            <person name="Tamano K."/>
            <person name="Machida M."/>
            <person name="Baker S."/>
            <person name="Koike H."/>
        </authorList>
    </citation>
    <scope>NUCLEOTIDE SEQUENCE</scope>
    <source>
        <strain evidence="4">NBRC 6742</strain>
    </source>
</reference>
<protein>
    <submittedName>
        <fullName evidence="4">Abhydrolase associated lipase</fullName>
    </submittedName>
</protein>
<keyword evidence="4" id="KW-0378">Hydrolase</keyword>
<dbReference type="EMBL" id="DF836710">
    <property type="protein sequence ID" value="GAN10878.1"/>
    <property type="molecule type" value="Genomic_DNA"/>
</dbReference>
<organism evidence="4">
    <name type="scientific">Mucor ambiguus</name>
    <dbReference type="NCBI Taxonomy" id="91626"/>
    <lineage>
        <taxon>Eukaryota</taxon>
        <taxon>Fungi</taxon>
        <taxon>Fungi incertae sedis</taxon>
        <taxon>Mucoromycota</taxon>
        <taxon>Mucoromycotina</taxon>
        <taxon>Mucoromycetes</taxon>
        <taxon>Mucorales</taxon>
        <taxon>Mucorineae</taxon>
        <taxon>Mucoraceae</taxon>
        <taxon>Mucor</taxon>
    </lineage>
</organism>
<keyword evidence="5" id="KW-1185">Reference proteome</keyword>
<dbReference type="STRING" id="91626.A0A0C9N8B9"/>
<feature type="domain" description="Partial AB-hydrolase lipase" evidence="3">
    <location>
        <begin position="158"/>
        <end position="213"/>
    </location>
</feature>
<feature type="transmembrane region" description="Helical" evidence="2">
    <location>
        <begin position="99"/>
        <end position="125"/>
    </location>
</feature>
<dbReference type="OrthoDB" id="9974421at2759"/>
<dbReference type="AlphaFoldDB" id="A0A0C9N8B9"/>
<dbReference type="InterPro" id="IPR029058">
    <property type="entry name" value="AB_hydrolase_fold"/>
</dbReference>
<dbReference type="GO" id="GO:0016787">
    <property type="term" value="F:hydrolase activity"/>
    <property type="evidence" value="ECO:0007669"/>
    <property type="project" value="UniProtKB-KW"/>
</dbReference>
<gene>
    <name evidence="4" type="ORF">MAM1_0421c10428</name>
</gene>
<keyword evidence="2" id="KW-0472">Membrane</keyword>
<evidence type="ECO:0000313" key="5">
    <source>
        <dbReference type="Proteomes" id="UP000053815"/>
    </source>
</evidence>
<dbReference type="PANTHER" id="PTHR11005">
    <property type="entry name" value="LYSOSOMAL ACID LIPASE-RELATED"/>
    <property type="match status" value="1"/>
</dbReference>
<evidence type="ECO:0000256" key="2">
    <source>
        <dbReference type="SAM" id="Phobius"/>
    </source>
</evidence>
<accession>A0A0C9N8B9</accession>
<feature type="region of interest" description="Disordered" evidence="1">
    <location>
        <begin position="38"/>
        <end position="66"/>
    </location>
</feature>